<feature type="domain" description="VOC" evidence="1">
    <location>
        <begin position="3"/>
        <end position="137"/>
    </location>
</feature>
<sequence length="138" mass="15210">MKRLDHVVLWTGDPRAAMDFYTRVVGLEPVRFAEFEAGDAPFPSVRVCEDSIIDLSPHAAAAATESMTRAQGSTGHPVNHVCLALSKAEYEALDQRLQAEGVDTSARLSRTFGARGWAPQGYYFTDPDGNVIEARYYE</sequence>
<evidence type="ECO:0000313" key="3">
    <source>
        <dbReference type="Proteomes" id="UP001501417"/>
    </source>
</evidence>
<dbReference type="InterPro" id="IPR037523">
    <property type="entry name" value="VOC_core"/>
</dbReference>
<name>A0ABP8F5M9_9MYCO</name>
<evidence type="ECO:0000259" key="1">
    <source>
        <dbReference type="PROSITE" id="PS51819"/>
    </source>
</evidence>
<dbReference type="InterPro" id="IPR029068">
    <property type="entry name" value="Glyas_Bleomycin-R_OHBP_Dase"/>
</dbReference>
<proteinExistence type="predicted"/>
<keyword evidence="3" id="KW-1185">Reference proteome</keyword>
<dbReference type="InterPro" id="IPR050383">
    <property type="entry name" value="GlyoxalaseI/FosfomycinResist"/>
</dbReference>
<dbReference type="SUPFAM" id="SSF54593">
    <property type="entry name" value="Glyoxalase/Bleomycin resistance protein/Dihydroxybiphenyl dioxygenase"/>
    <property type="match status" value="1"/>
</dbReference>
<gene>
    <name evidence="2" type="ORF">GCM10023161_46460</name>
</gene>
<dbReference type="Proteomes" id="UP001501417">
    <property type="component" value="Unassembled WGS sequence"/>
</dbReference>
<comment type="caution">
    <text evidence="2">The sequence shown here is derived from an EMBL/GenBank/DDBJ whole genome shotgun (WGS) entry which is preliminary data.</text>
</comment>
<dbReference type="PANTHER" id="PTHR21366">
    <property type="entry name" value="GLYOXALASE FAMILY PROTEIN"/>
    <property type="match status" value="1"/>
</dbReference>
<dbReference type="PANTHER" id="PTHR21366:SF14">
    <property type="entry name" value="GLYOXALASE DOMAIN-CONTAINING PROTEIN 5"/>
    <property type="match status" value="1"/>
</dbReference>
<reference evidence="3" key="1">
    <citation type="journal article" date="2019" name="Int. J. Syst. Evol. Microbiol.">
        <title>The Global Catalogue of Microorganisms (GCM) 10K type strain sequencing project: providing services to taxonomists for standard genome sequencing and annotation.</title>
        <authorList>
            <consortium name="The Broad Institute Genomics Platform"/>
            <consortium name="The Broad Institute Genome Sequencing Center for Infectious Disease"/>
            <person name="Wu L."/>
            <person name="Ma J."/>
        </authorList>
    </citation>
    <scope>NUCLEOTIDE SEQUENCE [LARGE SCALE GENOMIC DNA]</scope>
    <source>
        <strain evidence="3">JCM 17782</strain>
    </source>
</reference>
<accession>A0ABP8F5M9</accession>
<dbReference type="Gene3D" id="3.10.180.10">
    <property type="entry name" value="2,3-Dihydroxybiphenyl 1,2-Dioxygenase, domain 1"/>
    <property type="match status" value="1"/>
</dbReference>
<dbReference type="PROSITE" id="PS51819">
    <property type="entry name" value="VOC"/>
    <property type="match status" value="1"/>
</dbReference>
<dbReference type="Pfam" id="PF00903">
    <property type="entry name" value="Glyoxalase"/>
    <property type="match status" value="1"/>
</dbReference>
<evidence type="ECO:0000313" key="2">
    <source>
        <dbReference type="EMBL" id="GAA4295757.1"/>
    </source>
</evidence>
<dbReference type="RefSeq" id="WP_264043503.1">
    <property type="nucleotide sequence ID" value="NZ_BAABGF010000052.1"/>
</dbReference>
<organism evidence="2 3">
    <name type="scientific">Mycobacterium paraffinicum</name>
    <dbReference type="NCBI Taxonomy" id="53378"/>
    <lineage>
        <taxon>Bacteria</taxon>
        <taxon>Bacillati</taxon>
        <taxon>Actinomycetota</taxon>
        <taxon>Actinomycetes</taxon>
        <taxon>Mycobacteriales</taxon>
        <taxon>Mycobacteriaceae</taxon>
        <taxon>Mycobacterium</taxon>
    </lineage>
</organism>
<dbReference type="InterPro" id="IPR004360">
    <property type="entry name" value="Glyas_Fos-R_dOase_dom"/>
</dbReference>
<protein>
    <submittedName>
        <fullName evidence="2">VOC family protein</fullName>
    </submittedName>
</protein>
<dbReference type="EMBL" id="BAABGF010000052">
    <property type="protein sequence ID" value="GAA4295757.1"/>
    <property type="molecule type" value="Genomic_DNA"/>
</dbReference>